<gene>
    <name evidence="2" type="ORF">ERS852580_02474</name>
</gene>
<accession>A0A173UXM5</accession>
<sequence>MLKNKYIQKILVSLCVVICIAAISCVMYFKSNIKDSPDVNNKVVAETEQNQTEKLKDISINIADHYITNTGDPGNLYTIDENNVLWGCGNNDWGQLAQGTRDYDVHNEKVKIAENVVHVDYSREGFAIYLTNDNKLYAFGHAGKGTEEFSKKYGYDKTAKLFDNNYYVDTPRLIMEDVGYARCGKFDIIAIKNDGSVWSWGTTYESMTFENYAVSFIKKPEKILDNAVLVTGGTFHAALLNDGTVWTWGYNPADNCGIADSLVVKTPTKVASDVIMVWTGRLQYNSDKYSLAGFDGQYPAEMMNTVIEKNDGSYWICGDGVGTEQKTVSGETEYTVTCSSKFVPYEFPANEFSK</sequence>
<dbReference type="Gene3D" id="2.130.10.30">
    <property type="entry name" value="Regulator of chromosome condensation 1/beta-lactamase-inhibitor protein II"/>
    <property type="match status" value="1"/>
</dbReference>
<dbReference type="AlphaFoldDB" id="A0A173UXM5"/>
<evidence type="ECO:0000256" key="1">
    <source>
        <dbReference type="SAM" id="Phobius"/>
    </source>
</evidence>
<organism evidence="2 3">
    <name type="scientific">Agathobacter rectalis</name>
    <dbReference type="NCBI Taxonomy" id="39491"/>
    <lineage>
        <taxon>Bacteria</taxon>
        <taxon>Bacillati</taxon>
        <taxon>Bacillota</taxon>
        <taxon>Clostridia</taxon>
        <taxon>Lachnospirales</taxon>
        <taxon>Lachnospiraceae</taxon>
        <taxon>Agathobacter</taxon>
    </lineage>
</organism>
<dbReference type="EMBL" id="CYXM01000012">
    <property type="protein sequence ID" value="CUN19811.1"/>
    <property type="molecule type" value="Genomic_DNA"/>
</dbReference>
<evidence type="ECO:0000313" key="3">
    <source>
        <dbReference type="Proteomes" id="UP000095673"/>
    </source>
</evidence>
<dbReference type="SUPFAM" id="SSF50985">
    <property type="entry name" value="RCC1/BLIP-II"/>
    <property type="match status" value="1"/>
</dbReference>
<dbReference type="RefSeq" id="WP_055238431.1">
    <property type="nucleotide sequence ID" value="NZ_CYXM01000012.1"/>
</dbReference>
<name>A0A173UXM5_9FIRM</name>
<evidence type="ECO:0000313" key="2">
    <source>
        <dbReference type="EMBL" id="CUN19811.1"/>
    </source>
</evidence>
<proteinExistence type="predicted"/>
<keyword evidence="1" id="KW-0472">Membrane</keyword>
<keyword evidence="1" id="KW-1133">Transmembrane helix</keyword>
<feature type="transmembrane region" description="Helical" evidence="1">
    <location>
        <begin position="6"/>
        <end position="29"/>
    </location>
</feature>
<dbReference type="InterPro" id="IPR051553">
    <property type="entry name" value="Ran_GTPase-activating"/>
</dbReference>
<dbReference type="PANTHER" id="PTHR45982">
    <property type="entry name" value="REGULATOR OF CHROMOSOME CONDENSATION"/>
    <property type="match status" value="1"/>
</dbReference>
<dbReference type="PANTHER" id="PTHR45982:SF1">
    <property type="entry name" value="REGULATOR OF CHROMOSOME CONDENSATION"/>
    <property type="match status" value="1"/>
</dbReference>
<dbReference type="Proteomes" id="UP000095673">
    <property type="component" value="Unassembled WGS sequence"/>
</dbReference>
<reference evidence="2 3" key="1">
    <citation type="submission" date="2015-09" db="EMBL/GenBank/DDBJ databases">
        <authorList>
            <consortium name="Pathogen Informatics"/>
        </authorList>
    </citation>
    <scope>NUCLEOTIDE SEQUENCE [LARGE SCALE GENOMIC DNA]</scope>
    <source>
        <strain evidence="2 3">2789STDY5834968</strain>
    </source>
</reference>
<keyword evidence="1" id="KW-0812">Transmembrane</keyword>
<dbReference type="PROSITE" id="PS51257">
    <property type="entry name" value="PROKAR_LIPOPROTEIN"/>
    <property type="match status" value="1"/>
</dbReference>
<dbReference type="OrthoDB" id="27389at2"/>
<dbReference type="InterPro" id="IPR009091">
    <property type="entry name" value="RCC1/BLIP-II"/>
</dbReference>
<protein>
    <submittedName>
        <fullName evidence="2">Regulator of chromosome condensation (RCC1) repeat</fullName>
    </submittedName>
</protein>